<evidence type="ECO:0000256" key="6">
    <source>
        <dbReference type="ARBA" id="ARBA00023136"/>
    </source>
</evidence>
<dbReference type="Proteomes" id="UP000268823">
    <property type="component" value="Unassembled WGS sequence"/>
</dbReference>
<dbReference type="Pfam" id="PF00083">
    <property type="entry name" value="Sugar_tr"/>
    <property type="match status" value="1"/>
</dbReference>
<feature type="transmembrane region" description="Helical" evidence="8">
    <location>
        <begin position="167"/>
        <end position="187"/>
    </location>
</feature>
<feature type="transmembrane region" description="Helical" evidence="8">
    <location>
        <begin position="385"/>
        <end position="407"/>
    </location>
</feature>
<dbReference type="PROSITE" id="PS50850">
    <property type="entry name" value="MFS"/>
    <property type="match status" value="1"/>
</dbReference>
<dbReference type="GO" id="GO:0005351">
    <property type="term" value="F:carbohydrate:proton symporter activity"/>
    <property type="evidence" value="ECO:0007669"/>
    <property type="project" value="TreeGrafter"/>
</dbReference>
<dbReference type="PANTHER" id="PTHR48022:SF21">
    <property type="entry name" value="QUINATE TRANSPORTER, PUTATIVE (AFU_ORTHOLOGUE AFUA_6G06960)-RELATED"/>
    <property type="match status" value="1"/>
</dbReference>
<dbReference type="AlphaFoldDB" id="A0A3M7FM88"/>
<dbReference type="InterPro" id="IPR003663">
    <property type="entry name" value="Sugar/inositol_transpt"/>
</dbReference>
<comment type="caution">
    <text evidence="10">The sequence shown here is derived from an EMBL/GenBank/DDBJ whole genome shotgun (WGS) entry which is preliminary data.</text>
</comment>
<reference evidence="10 11" key="1">
    <citation type="journal article" date="2018" name="BMC Genomics">
        <title>Genomic evidence for intraspecific hybridization in a clonal and extremely halotolerant yeast.</title>
        <authorList>
            <person name="Gostincar C."/>
            <person name="Stajich J.E."/>
            <person name="Zupancic J."/>
            <person name="Zalar P."/>
            <person name="Gunde-Cimerman N."/>
        </authorList>
    </citation>
    <scope>NUCLEOTIDE SEQUENCE [LARGE SCALE GENOMIC DNA]</scope>
    <source>
        <strain evidence="10 11">EXF-2788</strain>
    </source>
</reference>
<keyword evidence="6 8" id="KW-0472">Membrane</keyword>
<dbReference type="InterPro" id="IPR005829">
    <property type="entry name" value="Sugar_transporter_CS"/>
</dbReference>
<dbReference type="OrthoDB" id="508119at2759"/>
<dbReference type="PROSITE" id="PS00217">
    <property type="entry name" value="SUGAR_TRANSPORT_2"/>
    <property type="match status" value="1"/>
</dbReference>
<dbReference type="InterPro" id="IPR036259">
    <property type="entry name" value="MFS_trans_sf"/>
</dbReference>
<keyword evidence="4 8" id="KW-0812">Transmembrane</keyword>
<dbReference type="PRINTS" id="PR00171">
    <property type="entry name" value="SUGRTRNSPORT"/>
</dbReference>
<evidence type="ECO:0000256" key="5">
    <source>
        <dbReference type="ARBA" id="ARBA00022989"/>
    </source>
</evidence>
<dbReference type="VEuPathDB" id="FungiDB:BTJ68_12399"/>
<accession>A0A3M7FM88</accession>
<feature type="transmembrane region" description="Helical" evidence="8">
    <location>
        <begin position="199"/>
        <end position="217"/>
    </location>
</feature>
<dbReference type="Gene3D" id="1.20.1250.20">
    <property type="entry name" value="MFS general substrate transporter like domains"/>
    <property type="match status" value="1"/>
</dbReference>
<evidence type="ECO:0000256" key="7">
    <source>
        <dbReference type="RuleBase" id="RU003346"/>
    </source>
</evidence>
<feature type="domain" description="Major facilitator superfamily (MFS) profile" evidence="9">
    <location>
        <begin position="125"/>
        <end position="581"/>
    </location>
</feature>
<sequence length="631" mass="68601">MSTPMESPTVRTAMQVEYHATPNIATIALFFSANRFAAVPAAYHVEAFSANVLFELGDSSVWNMHLQNGGGFLVFTNINSCKPERPSTLLNGSMGIGIRILNRLVRNDAMKIDPPEIYNWHVLFLACASCFGGTLFGMDIGIIGGVIELPSFKDTYGLSGNDEAQANLSANIVSVMQGGAFFGALLANPLSDQWGRKPGLLVAAFFAGIGGMMQAASSGNLGCLYAGRFIEGLGLGGATMLTPTYISENAPRATRGMLTGLYQLFETMGAMVAFWINYGSLLHIKGNATWQVPLAMQCLPAVLLFSGMLLCNESPRWLARKDKWEKSSEILSYIRNLPADHPYVQGEMMEMRRQLEEELSSVNGGKGFWPIVKEMWTVPGNRKRALLSIGLMICQQMTGTNAINYYAPKIFTNLGITGNSNSLLATGVYGIVKMVSCLLFLIFLVDTLGRKLSFIWTGAVMAIMMFYLGFYVRFSPPKDGAAIGGAGYVALVAVYLFAAAFQFGWGPVCWIYVSEIPTSRLRGLNVSLAAATQWLFNFVVARAVPVMLKTVGSHGYGTYFIFGCFCACMVVIAWFFVPETKGLSLERMDELFGVASFGDIEDVGMAAQHGGLGKAVEDVDRTEDVRTFGKA</sequence>
<feature type="transmembrane region" description="Helical" evidence="8">
    <location>
        <begin position="452"/>
        <end position="474"/>
    </location>
</feature>
<evidence type="ECO:0000256" key="1">
    <source>
        <dbReference type="ARBA" id="ARBA00004141"/>
    </source>
</evidence>
<dbReference type="PANTHER" id="PTHR48022">
    <property type="entry name" value="PLASTIDIC GLUCOSE TRANSPORTER 4"/>
    <property type="match status" value="1"/>
</dbReference>
<dbReference type="EMBL" id="QWIR01000058">
    <property type="protein sequence ID" value="RMY89902.1"/>
    <property type="molecule type" value="Genomic_DNA"/>
</dbReference>
<feature type="transmembrane region" description="Helical" evidence="8">
    <location>
        <begin position="229"/>
        <end position="246"/>
    </location>
</feature>
<feature type="transmembrane region" description="Helical" evidence="8">
    <location>
        <begin position="258"/>
        <end position="278"/>
    </location>
</feature>
<comment type="subcellular location">
    <subcellularLocation>
        <location evidence="1">Membrane</location>
        <topology evidence="1">Multi-pass membrane protein</topology>
    </subcellularLocation>
</comment>
<evidence type="ECO:0000313" key="11">
    <source>
        <dbReference type="Proteomes" id="UP000268823"/>
    </source>
</evidence>
<protein>
    <recommendedName>
        <fullName evidence="9">Major facilitator superfamily (MFS) profile domain-containing protein</fullName>
    </recommendedName>
</protein>
<feature type="transmembrane region" description="Helical" evidence="8">
    <location>
        <begin position="120"/>
        <end position="147"/>
    </location>
</feature>
<dbReference type="InterPro" id="IPR020846">
    <property type="entry name" value="MFS_dom"/>
</dbReference>
<evidence type="ECO:0000313" key="10">
    <source>
        <dbReference type="EMBL" id="RMY89902.1"/>
    </source>
</evidence>
<evidence type="ECO:0000256" key="4">
    <source>
        <dbReference type="ARBA" id="ARBA00022692"/>
    </source>
</evidence>
<dbReference type="InterPro" id="IPR050360">
    <property type="entry name" value="MFS_Sugar_Transporters"/>
</dbReference>
<feature type="transmembrane region" description="Helical" evidence="8">
    <location>
        <begin position="524"/>
        <end position="544"/>
    </location>
</feature>
<evidence type="ECO:0000256" key="8">
    <source>
        <dbReference type="SAM" id="Phobius"/>
    </source>
</evidence>
<dbReference type="FunFam" id="1.20.1250.20:FF:000026">
    <property type="entry name" value="MFS quinate transporter QutD"/>
    <property type="match status" value="1"/>
</dbReference>
<feature type="transmembrane region" description="Helical" evidence="8">
    <location>
        <begin position="556"/>
        <end position="577"/>
    </location>
</feature>
<evidence type="ECO:0000256" key="3">
    <source>
        <dbReference type="ARBA" id="ARBA00022448"/>
    </source>
</evidence>
<comment type="similarity">
    <text evidence="2 7">Belongs to the major facilitator superfamily. Sugar transporter (TC 2.A.1.1) family.</text>
</comment>
<evidence type="ECO:0000259" key="9">
    <source>
        <dbReference type="PROSITE" id="PS50850"/>
    </source>
</evidence>
<feature type="transmembrane region" description="Helical" evidence="8">
    <location>
        <begin position="290"/>
        <end position="311"/>
    </location>
</feature>
<keyword evidence="3 7" id="KW-0813">Transport</keyword>
<keyword evidence="5 8" id="KW-1133">Transmembrane helix</keyword>
<name>A0A3M7FM88_HORWE</name>
<dbReference type="NCBIfam" id="TIGR00879">
    <property type="entry name" value="SP"/>
    <property type="match status" value="1"/>
</dbReference>
<feature type="transmembrane region" description="Helical" evidence="8">
    <location>
        <begin position="427"/>
        <end position="445"/>
    </location>
</feature>
<evidence type="ECO:0000256" key="2">
    <source>
        <dbReference type="ARBA" id="ARBA00010992"/>
    </source>
</evidence>
<gene>
    <name evidence="10" type="ORF">D0861_03965</name>
</gene>
<dbReference type="GO" id="GO:0016020">
    <property type="term" value="C:membrane"/>
    <property type="evidence" value="ECO:0007669"/>
    <property type="project" value="UniProtKB-SubCell"/>
</dbReference>
<dbReference type="InterPro" id="IPR005828">
    <property type="entry name" value="MFS_sugar_transport-like"/>
</dbReference>
<dbReference type="SUPFAM" id="SSF103473">
    <property type="entry name" value="MFS general substrate transporter"/>
    <property type="match status" value="1"/>
</dbReference>
<organism evidence="10 11">
    <name type="scientific">Hortaea werneckii</name>
    <name type="common">Black yeast</name>
    <name type="synonym">Cladosporium werneckii</name>
    <dbReference type="NCBI Taxonomy" id="91943"/>
    <lineage>
        <taxon>Eukaryota</taxon>
        <taxon>Fungi</taxon>
        <taxon>Dikarya</taxon>
        <taxon>Ascomycota</taxon>
        <taxon>Pezizomycotina</taxon>
        <taxon>Dothideomycetes</taxon>
        <taxon>Dothideomycetidae</taxon>
        <taxon>Mycosphaerellales</taxon>
        <taxon>Teratosphaeriaceae</taxon>
        <taxon>Hortaea</taxon>
    </lineage>
</organism>
<proteinExistence type="inferred from homology"/>
<feature type="transmembrane region" description="Helical" evidence="8">
    <location>
        <begin position="486"/>
        <end position="512"/>
    </location>
</feature>